<gene>
    <name evidence="2" type="ORF">GCK32_003702</name>
</gene>
<dbReference type="Proteomes" id="UP001331761">
    <property type="component" value="Unassembled WGS sequence"/>
</dbReference>
<sequence>MESRIIEAEAARDKAERAKVKAQQEAEEACREIMEITTALKKQRMFDQMFAEEKATTAKAMADRDLAQHQARDAETRHLYAIKDLKSLQAQLDTMEK</sequence>
<accession>A0AAN8IQS7</accession>
<feature type="coiled-coil region" evidence="1">
    <location>
        <begin position="5"/>
        <end position="39"/>
    </location>
</feature>
<keyword evidence="3" id="KW-1185">Reference proteome</keyword>
<dbReference type="EMBL" id="WIXE01005053">
    <property type="protein sequence ID" value="KAK5982486.1"/>
    <property type="molecule type" value="Genomic_DNA"/>
</dbReference>
<comment type="caution">
    <text evidence="2">The sequence shown here is derived from an EMBL/GenBank/DDBJ whole genome shotgun (WGS) entry which is preliminary data.</text>
</comment>
<dbReference type="AlphaFoldDB" id="A0AAN8IQS7"/>
<proteinExistence type="predicted"/>
<reference evidence="2 3" key="1">
    <citation type="submission" date="2019-10" db="EMBL/GenBank/DDBJ databases">
        <title>Assembly and Annotation for the nematode Trichostrongylus colubriformis.</title>
        <authorList>
            <person name="Martin J."/>
        </authorList>
    </citation>
    <scope>NUCLEOTIDE SEQUENCE [LARGE SCALE GENOMIC DNA]</scope>
    <source>
        <strain evidence="2">G859</strain>
        <tissue evidence="2">Whole worm</tissue>
    </source>
</reference>
<evidence type="ECO:0000313" key="2">
    <source>
        <dbReference type="EMBL" id="KAK5982486.1"/>
    </source>
</evidence>
<name>A0AAN8IQS7_TRICO</name>
<evidence type="ECO:0000313" key="3">
    <source>
        <dbReference type="Proteomes" id="UP001331761"/>
    </source>
</evidence>
<keyword evidence="1" id="KW-0175">Coiled coil</keyword>
<organism evidence="2 3">
    <name type="scientific">Trichostrongylus colubriformis</name>
    <name type="common">Black scour worm</name>
    <dbReference type="NCBI Taxonomy" id="6319"/>
    <lineage>
        <taxon>Eukaryota</taxon>
        <taxon>Metazoa</taxon>
        <taxon>Ecdysozoa</taxon>
        <taxon>Nematoda</taxon>
        <taxon>Chromadorea</taxon>
        <taxon>Rhabditida</taxon>
        <taxon>Rhabditina</taxon>
        <taxon>Rhabditomorpha</taxon>
        <taxon>Strongyloidea</taxon>
        <taxon>Trichostrongylidae</taxon>
        <taxon>Trichostrongylus</taxon>
    </lineage>
</organism>
<evidence type="ECO:0000256" key="1">
    <source>
        <dbReference type="SAM" id="Coils"/>
    </source>
</evidence>
<protein>
    <submittedName>
        <fullName evidence="2">Uncharacterized protein</fullName>
    </submittedName>
</protein>